<dbReference type="PANTHER" id="PTHR46609:SF6">
    <property type="entry name" value="EXONUCLEASE, PHAGE-TYPE_RECB, C-TERMINAL DOMAIN-CONTAINING PROTEIN-RELATED"/>
    <property type="match status" value="1"/>
</dbReference>
<keyword evidence="3" id="KW-0540">Nuclease</keyword>
<evidence type="ECO:0000313" key="3">
    <source>
        <dbReference type="EMBL" id="DAD99343.1"/>
    </source>
</evidence>
<dbReference type="GO" id="GO:0004527">
    <property type="term" value="F:exonuclease activity"/>
    <property type="evidence" value="ECO:0007669"/>
    <property type="project" value="UniProtKB-KW"/>
</dbReference>
<feature type="domain" description="YqaJ viral recombinase" evidence="2">
    <location>
        <begin position="14"/>
        <end position="154"/>
    </location>
</feature>
<dbReference type="NCBIfam" id="TIGR03033">
    <property type="entry name" value="phage_rel_nuc"/>
    <property type="match status" value="1"/>
</dbReference>
<dbReference type="PANTHER" id="PTHR46609">
    <property type="entry name" value="EXONUCLEASE, PHAGE-TYPE/RECB, C-TERMINAL DOMAIN-CONTAINING PROTEIN"/>
    <property type="match status" value="1"/>
</dbReference>
<evidence type="ECO:0000256" key="1">
    <source>
        <dbReference type="SAM" id="Coils"/>
    </source>
</evidence>
<evidence type="ECO:0000259" key="2">
    <source>
        <dbReference type="Pfam" id="PF09588"/>
    </source>
</evidence>
<dbReference type="SUPFAM" id="SSF52980">
    <property type="entry name" value="Restriction endonuclease-like"/>
    <property type="match status" value="1"/>
</dbReference>
<accession>A0A8S5NY50</accession>
<dbReference type="InterPro" id="IPR051703">
    <property type="entry name" value="NF-kappa-B_Signaling_Reg"/>
</dbReference>
<dbReference type="EMBL" id="BK015281">
    <property type="protein sequence ID" value="DAD99343.1"/>
    <property type="molecule type" value="Genomic_DNA"/>
</dbReference>
<dbReference type="InterPro" id="IPR011604">
    <property type="entry name" value="PDDEXK-like_dom_sf"/>
</dbReference>
<dbReference type="InterPro" id="IPR011335">
    <property type="entry name" value="Restrct_endonuc-II-like"/>
</dbReference>
<reference evidence="3" key="1">
    <citation type="journal article" date="2021" name="Proc. Natl. Acad. Sci. U.S.A.">
        <title>A Catalog of Tens of Thousands of Viruses from Human Metagenomes Reveals Hidden Associations with Chronic Diseases.</title>
        <authorList>
            <person name="Tisza M.J."/>
            <person name="Buck C.B."/>
        </authorList>
    </citation>
    <scope>NUCLEOTIDE SEQUENCE</scope>
    <source>
        <strain evidence="3">Ct0FJ5</strain>
    </source>
</reference>
<name>A0A8S5NY50_9CAUD</name>
<protein>
    <submittedName>
        <fullName evidence="3">Exonuclease</fullName>
    </submittedName>
</protein>
<dbReference type="InterPro" id="IPR017482">
    <property type="entry name" value="Lambda-type_endonuclease"/>
</dbReference>
<keyword evidence="3" id="KW-0378">Hydrolase</keyword>
<feature type="coiled-coil region" evidence="1">
    <location>
        <begin position="237"/>
        <end position="264"/>
    </location>
</feature>
<organism evidence="3">
    <name type="scientific">Caudovirales sp. ct0FJ5</name>
    <dbReference type="NCBI Taxonomy" id="2825755"/>
    <lineage>
        <taxon>Viruses</taxon>
        <taxon>Duplodnaviria</taxon>
        <taxon>Heunggongvirae</taxon>
        <taxon>Uroviricota</taxon>
        <taxon>Caudoviricetes</taxon>
    </lineage>
</organism>
<keyword evidence="1" id="KW-0175">Coiled coil</keyword>
<dbReference type="Gene3D" id="3.90.320.10">
    <property type="match status" value="1"/>
</dbReference>
<dbReference type="InterPro" id="IPR019080">
    <property type="entry name" value="YqaJ_viral_recombinase"/>
</dbReference>
<keyword evidence="3" id="KW-0269">Exonuclease</keyword>
<dbReference type="Pfam" id="PF09588">
    <property type="entry name" value="YqaJ"/>
    <property type="match status" value="1"/>
</dbReference>
<sequence length="320" mass="36593">MAELILNADASHEDWLKVRNTGLGGSDCGSILGLNPYKSALTLWSEKTGMMQPEDLSKNERVWWGSHMEPVIAQRFEEITDKKVRRRGTLRDNDYPYMLANIDRWIVGENAGLEIKTADWRMSKQWGDKDDPQDMTVPDSYYCQCMHYMAVTGADYWYIGALIGGNDFRVKKIMRNEDDIKYIREQEKEFWNHVTEQTMPAVDGSDSTVHTLVGLYNTPNGKEIDLPEEALRIFEKYDLAKAKENEAKDAIQAAKNELMALLGENEVGHIGDRKVTWKAIKPRESISLSRVKKEDSGSYEALKAMGFIKIGEACRMMKVY</sequence>
<proteinExistence type="predicted"/>